<sequence>MNLERYRHRLENELQARRALAEKLIHSEEDTRKLLARELHDEIGQNITAIQIQSQLVKRTSDTPLAH</sequence>
<keyword evidence="2" id="KW-0808">Transferase</keyword>
<dbReference type="GO" id="GO:0016020">
    <property type="term" value="C:membrane"/>
    <property type="evidence" value="ECO:0007669"/>
    <property type="project" value="InterPro"/>
</dbReference>
<evidence type="ECO:0000259" key="1">
    <source>
        <dbReference type="Pfam" id="PF07730"/>
    </source>
</evidence>
<dbReference type="Gene3D" id="1.20.5.1930">
    <property type="match status" value="1"/>
</dbReference>
<organism evidence="2 3">
    <name type="scientific">Enterobacter cloacae</name>
    <dbReference type="NCBI Taxonomy" id="550"/>
    <lineage>
        <taxon>Bacteria</taxon>
        <taxon>Pseudomonadati</taxon>
        <taxon>Pseudomonadota</taxon>
        <taxon>Gammaproteobacteria</taxon>
        <taxon>Enterobacterales</taxon>
        <taxon>Enterobacteriaceae</taxon>
        <taxon>Enterobacter</taxon>
        <taxon>Enterobacter cloacae complex</taxon>
    </lineage>
</organism>
<feature type="domain" description="Signal transduction histidine kinase subgroup 3 dimerisation and phosphoacceptor" evidence="1">
    <location>
        <begin position="32"/>
        <end position="62"/>
    </location>
</feature>
<dbReference type="EMBL" id="UGJB01000004">
    <property type="protein sequence ID" value="STQ13869.1"/>
    <property type="molecule type" value="Genomic_DNA"/>
</dbReference>
<reference evidence="2 3" key="1">
    <citation type="submission" date="2018-06" db="EMBL/GenBank/DDBJ databases">
        <authorList>
            <consortium name="Pathogen Informatics"/>
            <person name="Doyle S."/>
        </authorList>
    </citation>
    <scope>NUCLEOTIDE SEQUENCE [LARGE SCALE GENOMIC DNA]</scope>
    <source>
        <strain evidence="2 3">NCTC10005</strain>
    </source>
</reference>
<protein>
    <submittedName>
        <fullName evidence="2">Integral membrane sensor signal transduction histidine kinase</fullName>
    </submittedName>
</protein>
<proteinExistence type="predicted"/>
<accession>A0A377M671</accession>
<dbReference type="GO" id="GO:0000155">
    <property type="term" value="F:phosphorelay sensor kinase activity"/>
    <property type="evidence" value="ECO:0007669"/>
    <property type="project" value="InterPro"/>
</dbReference>
<evidence type="ECO:0000313" key="2">
    <source>
        <dbReference type="EMBL" id="STQ13869.1"/>
    </source>
</evidence>
<dbReference type="AlphaFoldDB" id="A0A377M671"/>
<gene>
    <name evidence="2" type="ORF">NCTC10005_06703</name>
</gene>
<evidence type="ECO:0000313" key="3">
    <source>
        <dbReference type="Proteomes" id="UP000255106"/>
    </source>
</evidence>
<name>A0A377M671_ENTCL</name>
<keyword evidence="2" id="KW-0418">Kinase</keyword>
<dbReference type="Pfam" id="PF07730">
    <property type="entry name" value="HisKA_3"/>
    <property type="match status" value="1"/>
</dbReference>
<dbReference type="Proteomes" id="UP000255106">
    <property type="component" value="Unassembled WGS sequence"/>
</dbReference>
<dbReference type="GO" id="GO:0046983">
    <property type="term" value="F:protein dimerization activity"/>
    <property type="evidence" value="ECO:0007669"/>
    <property type="project" value="InterPro"/>
</dbReference>
<dbReference type="InterPro" id="IPR011712">
    <property type="entry name" value="Sig_transdc_His_kin_sub3_dim/P"/>
</dbReference>